<protein>
    <submittedName>
        <fullName evidence="3">Uncharacterized protein</fullName>
    </submittedName>
</protein>
<name>A0A1I7Y4E2_9BILA</name>
<feature type="compositionally biased region" description="Basic and acidic residues" evidence="1">
    <location>
        <begin position="94"/>
        <end position="104"/>
    </location>
</feature>
<reference evidence="3" key="1">
    <citation type="submission" date="2016-11" db="UniProtKB">
        <authorList>
            <consortium name="WormBaseParasite"/>
        </authorList>
    </citation>
    <scope>IDENTIFICATION</scope>
</reference>
<evidence type="ECO:0000256" key="1">
    <source>
        <dbReference type="SAM" id="MobiDB-lite"/>
    </source>
</evidence>
<organism evidence="2 3">
    <name type="scientific">Steinernema glaseri</name>
    <dbReference type="NCBI Taxonomy" id="37863"/>
    <lineage>
        <taxon>Eukaryota</taxon>
        <taxon>Metazoa</taxon>
        <taxon>Ecdysozoa</taxon>
        <taxon>Nematoda</taxon>
        <taxon>Chromadorea</taxon>
        <taxon>Rhabditida</taxon>
        <taxon>Tylenchina</taxon>
        <taxon>Panagrolaimomorpha</taxon>
        <taxon>Strongyloidoidea</taxon>
        <taxon>Steinernematidae</taxon>
        <taxon>Steinernema</taxon>
    </lineage>
</organism>
<dbReference type="WBParaSite" id="L893_g12621.t1">
    <property type="protein sequence ID" value="L893_g12621.t1"/>
    <property type="gene ID" value="L893_g12621"/>
</dbReference>
<keyword evidence="2" id="KW-1185">Reference proteome</keyword>
<accession>A0A1I7Y4E2</accession>
<evidence type="ECO:0000313" key="2">
    <source>
        <dbReference type="Proteomes" id="UP000095287"/>
    </source>
</evidence>
<sequence length="120" mass="12942">MSTLQSDLGNQFPPACSSWRTVRCFDSPFVLLLVSLLLGLSLVRGSDRLPNIGPPIAVNPKRTAPRECYGNAPETDGLEGPAASATCRGARGRPGTDLRRRQGADLRVQMGVPRERPSEL</sequence>
<evidence type="ECO:0000313" key="3">
    <source>
        <dbReference type="WBParaSite" id="L893_g12621.t1"/>
    </source>
</evidence>
<dbReference type="Proteomes" id="UP000095287">
    <property type="component" value="Unplaced"/>
</dbReference>
<dbReference type="AlphaFoldDB" id="A0A1I7Y4E2"/>
<proteinExistence type="predicted"/>
<feature type="region of interest" description="Disordered" evidence="1">
    <location>
        <begin position="65"/>
        <end position="120"/>
    </location>
</feature>